<sequence>MTRPTDIITSPPPIAWRASEDDETAEQGVITVPVDWTAPDGPTMERTVFRRRARRQDERIGVLFIRYFMPLEFEALRLSDTLKDRFDLVGFDPWPQNCAPAGKVPSSGPRNAEEYQRLREYVAARTRETLDKDPATVLHADAVSDARDIEVVRRALCEEQLNFISSRENELVGQHYCELYGDRVRTMVLDGNLDHSVTTLKDYLVAKAGAVNDVFLAFADWAERTPGNALYGLDARATFLEARERWRRKAPIIGERLMTAKVGGMVDPAEQPGEHNWHGLAKIVLDAAEGTLDPRNLDEPLTIYASFGADFGFQTPAWDDVLDIKTAMAERAPYSLNNPMQWGNAMGIQGWSAPVVNPPRPLVIDRPLPVLVVRTRFDPGQPYEWGESVASQIPGATVITYEGAGTTAYNLSRPAREAIDDFLTDLTPPAATSFPAVWPS</sequence>
<organism evidence="2 3">
    <name type="scientific">Amycolatopsis samaneae</name>
    <dbReference type="NCBI Taxonomy" id="664691"/>
    <lineage>
        <taxon>Bacteria</taxon>
        <taxon>Bacillati</taxon>
        <taxon>Actinomycetota</taxon>
        <taxon>Actinomycetes</taxon>
        <taxon>Pseudonocardiales</taxon>
        <taxon>Pseudonocardiaceae</taxon>
        <taxon>Amycolatopsis</taxon>
    </lineage>
</organism>
<protein>
    <submittedName>
        <fullName evidence="2">Alpha/beta hydrolase</fullName>
    </submittedName>
</protein>
<keyword evidence="2" id="KW-0378">Hydrolase</keyword>
<keyword evidence="3" id="KW-1185">Reference proteome</keyword>
<dbReference type="SUPFAM" id="SSF53474">
    <property type="entry name" value="alpha/beta-Hydrolases"/>
    <property type="match status" value="1"/>
</dbReference>
<proteinExistence type="predicted"/>
<comment type="caution">
    <text evidence="2">The sequence shown here is derived from an EMBL/GenBank/DDBJ whole genome shotgun (WGS) entry which is preliminary data.</text>
</comment>
<reference evidence="3" key="1">
    <citation type="journal article" date="2019" name="Int. J. Syst. Evol. Microbiol.">
        <title>The Global Catalogue of Microorganisms (GCM) 10K type strain sequencing project: providing services to taxonomists for standard genome sequencing and annotation.</title>
        <authorList>
            <consortium name="The Broad Institute Genomics Platform"/>
            <consortium name="The Broad Institute Genome Sequencing Center for Infectious Disease"/>
            <person name="Wu L."/>
            <person name="Ma J."/>
        </authorList>
    </citation>
    <scope>NUCLEOTIDE SEQUENCE [LARGE SCALE GENOMIC DNA]</scope>
    <source>
        <strain evidence="3">CGMCC 4.7643</strain>
    </source>
</reference>
<accession>A0ABW5GP83</accession>
<name>A0ABW5GP83_9PSEU</name>
<dbReference type="GO" id="GO:0016787">
    <property type="term" value="F:hydrolase activity"/>
    <property type="evidence" value="ECO:0007669"/>
    <property type="project" value="UniProtKB-KW"/>
</dbReference>
<evidence type="ECO:0000259" key="1">
    <source>
        <dbReference type="Pfam" id="PF08386"/>
    </source>
</evidence>
<feature type="domain" description="Peptidase S33 tripeptidyl aminopeptidase-like C-terminal" evidence="1">
    <location>
        <begin position="342"/>
        <end position="431"/>
    </location>
</feature>
<dbReference type="InterPro" id="IPR013595">
    <property type="entry name" value="Pept_S33_TAP-like_C"/>
</dbReference>
<dbReference type="EMBL" id="JBHUKU010000017">
    <property type="protein sequence ID" value="MFD2462673.1"/>
    <property type="molecule type" value="Genomic_DNA"/>
</dbReference>
<evidence type="ECO:0000313" key="3">
    <source>
        <dbReference type="Proteomes" id="UP001597419"/>
    </source>
</evidence>
<dbReference type="Proteomes" id="UP001597419">
    <property type="component" value="Unassembled WGS sequence"/>
</dbReference>
<dbReference type="InterPro" id="IPR029058">
    <property type="entry name" value="AB_hydrolase_fold"/>
</dbReference>
<dbReference type="Gene3D" id="3.40.50.1820">
    <property type="entry name" value="alpha/beta hydrolase"/>
    <property type="match status" value="1"/>
</dbReference>
<gene>
    <name evidence="2" type="ORF">ACFSYJ_28970</name>
</gene>
<dbReference type="Pfam" id="PF08386">
    <property type="entry name" value="Abhydrolase_4"/>
    <property type="match status" value="1"/>
</dbReference>
<dbReference type="RefSeq" id="WP_345403902.1">
    <property type="nucleotide sequence ID" value="NZ_BAABHG010000015.1"/>
</dbReference>
<evidence type="ECO:0000313" key="2">
    <source>
        <dbReference type="EMBL" id="MFD2462673.1"/>
    </source>
</evidence>